<sequence>MDDNVRNGLQAEQWLPMFEKGEKRASSLGSGAFRFIRTRSSIRRELKRQCNRLISRLDGFQRAVPRLIVCTVRYRAYRTREQGRGAGRYGQTDKQGRAYETWHLAIRFSDLPAASLRNNP</sequence>
<gene>
    <name evidence="1" type="ORF">MHI_LOCUS880321</name>
</gene>
<dbReference type="Proteomes" id="UP000752696">
    <property type="component" value="Unassembled WGS sequence"/>
</dbReference>
<comment type="caution">
    <text evidence="1">The sequence shown here is derived from an EMBL/GenBank/DDBJ whole genome shotgun (WGS) entry which is preliminary data.</text>
</comment>
<evidence type="ECO:0000313" key="1">
    <source>
        <dbReference type="EMBL" id="CAD1479786.1"/>
    </source>
</evidence>
<evidence type="ECO:0000313" key="2">
    <source>
        <dbReference type="Proteomes" id="UP000752696"/>
    </source>
</evidence>
<reference evidence="1" key="1">
    <citation type="submission" date="2020-07" db="EMBL/GenBank/DDBJ databases">
        <authorList>
            <person name="Nazaruddin N."/>
        </authorList>
    </citation>
    <scope>NUCLEOTIDE SEQUENCE</scope>
</reference>
<keyword evidence="2" id="KW-1185">Reference proteome</keyword>
<dbReference type="OrthoDB" id="7551628at2759"/>
<name>A0A6V7HHH4_9HYME</name>
<organism evidence="1 2">
    <name type="scientific">Heterotrigona itama</name>
    <dbReference type="NCBI Taxonomy" id="395501"/>
    <lineage>
        <taxon>Eukaryota</taxon>
        <taxon>Metazoa</taxon>
        <taxon>Ecdysozoa</taxon>
        <taxon>Arthropoda</taxon>
        <taxon>Hexapoda</taxon>
        <taxon>Insecta</taxon>
        <taxon>Pterygota</taxon>
        <taxon>Neoptera</taxon>
        <taxon>Endopterygota</taxon>
        <taxon>Hymenoptera</taxon>
        <taxon>Apocrita</taxon>
        <taxon>Aculeata</taxon>
        <taxon>Apoidea</taxon>
        <taxon>Anthophila</taxon>
        <taxon>Apidae</taxon>
        <taxon>Heterotrigona</taxon>
    </lineage>
</organism>
<protein>
    <submittedName>
        <fullName evidence="1">Uncharacterized protein</fullName>
    </submittedName>
</protein>
<accession>A0A6V7HHH4</accession>
<proteinExistence type="predicted"/>
<dbReference type="EMBL" id="CAJDYZ010011644">
    <property type="protein sequence ID" value="CAD1479786.1"/>
    <property type="molecule type" value="Genomic_DNA"/>
</dbReference>
<dbReference type="AlphaFoldDB" id="A0A6V7HHH4"/>